<accession>A0A8A1UQW3</accession>
<dbReference type="GeneID" id="66856926"/>
<proteinExistence type="predicted"/>
<dbReference type="Proteomes" id="UP000011074">
    <property type="component" value="Chromosome"/>
</dbReference>
<dbReference type="RefSeq" id="WP_156100259.1">
    <property type="nucleotide sequence ID" value="NZ_CP048261.1"/>
</dbReference>
<evidence type="ECO:0000313" key="2">
    <source>
        <dbReference type="EMBL" id="QST82670.1"/>
    </source>
</evidence>
<dbReference type="AlphaFoldDB" id="A0A8A1UQW3"/>
<gene>
    <name evidence="2" type="ORF">SRIM_023160</name>
</gene>
<evidence type="ECO:0000256" key="1">
    <source>
        <dbReference type="SAM" id="MobiDB-lite"/>
    </source>
</evidence>
<name>A0A8A1UQW3_STRR1</name>
<protein>
    <submittedName>
        <fullName evidence="2">Uncharacterized protein</fullName>
    </submittedName>
</protein>
<organism evidence="2 3">
    <name type="scientific">Streptomyces rimosus subsp. rimosus (strain ATCC 10970 / DSM 40260 / JCM 4667 / NRRL 2234)</name>
    <dbReference type="NCBI Taxonomy" id="1265868"/>
    <lineage>
        <taxon>Bacteria</taxon>
        <taxon>Bacillati</taxon>
        <taxon>Actinomycetota</taxon>
        <taxon>Actinomycetes</taxon>
        <taxon>Kitasatosporales</taxon>
        <taxon>Streptomycetaceae</taxon>
        <taxon>Streptomyces</taxon>
    </lineage>
</organism>
<feature type="compositionally biased region" description="Basic residues" evidence="1">
    <location>
        <begin position="45"/>
        <end position="55"/>
    </location>
</feature>
<reference evidence="2" key="2">
    <citation type="submission" date="2020-01" db="EMBL/GenBank/DDBJ databases">
        <authorList>
            <person name="Algora L."/>
            <person name="Schniete J.K."/>
            <person name="MacFadyen A."/>
            <person name="Hoskisson P.A."/>
            <person name="Hunter I.S."/>
            <person name="Herron P.R."/>
        </authorList>
    </citation>
    <scope>NUCLEOTIDE SEQUENCE</scope>
    <source>
        <strain evidence="2">ATCC 10970</strain>
    </source>
</reference>
<reference evidence="2" key="1">
    <citation type="submission" date="2012-12" db="EMBL/GenBank/DDBJ databases">
        <authorList>
            <person name="Pethick F.E."/>
            <person name="MacFadyen A.C."/>
            <person name="Tang Z."/>
            <person name="Sangal V."/>
            <person name="Tze-Tze L."/>
            <person name="Chu J."/>
            <person name="Guo M."/>
            <person name="Kirby R."/>
            <person name="Hoskisson P.A."/>
            <person name="Herron P.R."/>
            <person name="Hunter I.S."/>
        </authorList>
    </citation>
    <scope>NUCLEOTIDE SEQUENCE</scope>
    <source>
        <strain evidence="2">ATCC 10970</strain>
    </source>
</reference>
<feature type="region of interest" description="Disordered" evidence="1">
    <location>
        <begin position="33"/>
        <end position="55"/>
    </location>
</feature>
<evidence type="ECO:0000313" key="3">
    <source>
        <dbReference type="Proteomes" id="UP000011074"/>
    </source>
</evidence>
<sequence length="55" mass="6009">MVTEGEHARSWTAAGSGPAEPLAARLRRFSFDRHTHGQPATGIARKGRARPAARW</sequence>
<dbReference type="EMBL" id="CP048261">
    <property type="protein sequence ID" value="QST82670.1"/>
    <property type="molecule type" value="Genomic_DNA"/>
</dbReference>
<reference evidence="2" key="3">
    <citation type="journal article" date="2021" name="bioRxiv">
        <title>Bilateral symmetry of linear streptomycete chromosomes.</title>
        <authorList>
            <person name="Algora-Gallardo L."/>
            <person name="Schniete J.K."/>
            <person name="Mark D.R."/>
            <person name="Hunter I.S."/>
            <person name="Herron P.R."/>
        </authorList>
    </citation>
    <scope>NUCLEOTIDE SEQUENCE</scope>
    <source>
        <strain evidence="2">ATCC 10970</strain>
    </source>
</reference>